<evidence type="ECO:0000313" key="19">
    <source>
        <dbReference type="EMBL" id="QIL45583.1"/>
    </source>
</evidence>
<gene>
    <name evidence="19" type="ORF">G7081_00010</name>
</gene>
<keyword evidence="11" id="KW-0046">Antibiotic resistance</keyword>
<dbReference type="InterPro" id="IPR001460">
    <property type="entry name" value="PCN-bd_Tpept"/>
</dbReference>
<evidence type="ECO:0000256" key="3">
    <source>
        <dbReference type="ARBA" id="ARBA00022475"/>
    </source>
</evidence>
<keyword evidence="3" id="KW-1003">Cell membrane</keyword>
<keyword evidence="6" id="KW-0677">Repeat</keyword>
<evidence type="ECO:0000256" key="1">
    <source>
        <dbReference type="ARBA" id="ARBA00004162"/>
    </source>
</evidence>
<dbReference type="Gene3D" id="2.20.70.70">
    <property type="match status" value="1"/>
</dbReference>
<protein>
    <submittedName>
        <fullName evidence="19">Penicillin-binding protein 2</fullName>
    </submittedName>
</protein>
<keyword evidence="8" id="KW-0573">Peptidoglycan synthesis</keyword>
<dbReference type="InterPro" id="IPR050515">
    <property type="entry name" value="Beta-lactam/transpept"/>
</dbReference>
<evidence type="ECO:0000256" key="7">
    <source>
        <dbReference type="ARBA" id="ARBA00022960"/>
    </source>
</evidence>
<evidence type="ECO:0000313" key="20">
    <source>
        <dbReference type="Proteomes" id="UP000500890"/>
    </source>
</evidence>
<evidence type="ECO:0000256" key="12">
    <source>
        <dbReference type="ARBA" id="ARBA00023306"/>
    </source>
</evidence>
<dbReference type="GO" id="GO:0008658">
    <property type="term" value="F:penicillin binding"/>
    <property type="evidence" value="ECO:0007669"/>
    <property type="project" value="InterPro"/>
</dbReference>
<proteinExistence type="inferred from homology"/>
<dbReference type="GO" id="GO:0071555">
    <property type="term" value="P:cell wall organization"/>
    <property type="evidence" value="ECO:0007669"/>
    <property type="project" value="UniProtKB-KW"/>
</dbReference>
<evidence type="ECO:0000256" key="8">
    <source>
        <dbReference type="ARBA" id="ARBA00022984"/>
    </source>
</evidence>
<dbReference type="Gene3D" id="3.40.710.10">
    <property type="entry name" value="DD-peptidase/beta-lactamase superfamily"/>
    <property type="match status" value="1"/>
</dbReference>
<keyword evidence="10 16" id="KW-0472">Membrane</keyword>
<accession>A0A6G8AKY0</accession>
<dbReference type="GO" id="GO:0008360">
    <property type="term" value="P:regulation of cell shape"/>
    <property type="evidence" value="ECO:0007669"/>
    <property type="project" value="UniProtKB-KW"/>
</dbReference>
<dbReference type="InterPro" id="IPR036138">
    <property type="entry name" value="PBP_dimer_sf"/>
</dbReference>
<dbReference type="Pfam" id="PF03717">
    <property type="entry name" value="PBP_dimer"/>
    <property type="match status" value="1"/>
</dbReference>
<evidence type="ECO:0000256" key="14">
    <source>
        <dbReference type="ARBA" id="ARBA00055980"/>
    </source>
</evidence>
<evidence type="ECO:0000256" key="6">
    <source>
        <dbReference type="ARBA" id="ARBA00022737"/>
    </source>
</evidence>
<keyword evidence="9 16" id="KW-1133">Transmembrane helix</keyword>
<feature type="compositionally biased region" description="Acidic residues" evidence="15">
    <location>
        <begin position="623"/>
        <end position="640"/>
    </location>
</feature>
<evidence type="ECO:0000256" key="5">
    <source>
        <dbReference type="ARBA" id="ARBA00022692"/>
    </source>
</evidence>
<dbReference type="FunFam" id="3.40.710.10:FF:000095">
    <property type="entry name" value="Penicillin-binding protein 2x"/>
    <property type="match status" value="1"/>
</dbReference>
<evidence type="ECO:0000256" key="2">
    <source>
        <dbReference type="ARBA" id="ARBA00007171"/>
    </source>
</evidence>
<evidence type="ECO:0000256" key="9">
    <source>
        <dbReference type="ARBA" id="ARBA00022989"/>
    </source>
</evidence>
<feature type="region of interest" description="Disordered" evidence="15">
    <location>
        <begin position="615"/>
        <end position="650"/>
    </location>
</feature>
<dbReference type="PANTHER" id="PTHR30627">
    <property type="entry name" value="PEPTIDOGLYCAN D,D-TRANSPEPTIDASE"/>
    <property type="match status" value="1"/>
</dbReference>
<keyword evidence="12" id="KW-0131">Cell cycle</keyword>
<dbReference type="InterPro" id="IPR005311">
    <property type="entry name" value="PBP_dimer"/>
</dbReference>
<dbReference type="GO" id="GO:0046677">
    <property type="term" value="P:response to antibiotic"/>
    <property type="evidence" value="ECO:0007669"/>
    <property type="project" value="UniProtKB-KW"/>
</dbReference>
<dbReference type="Gene3D" id="3.30.70.2110">
    <property type="match status" value="1"/>
</dbReference>
<name>A0A6G8AKY0_9ENTE</name>
<dbReference type="RefSeq" id="WP_166006222.1">
    <property type="nucleotide sequence ID" value="NZ_CP049886.1"/>
</dbReference>
<reference evidence="19 20" key="1">
    <citation type="submission" date="2020-03" db="EMBL/GenBank/DDBJ databases">
        <title>Vagococcus sp. nov., isolated from beetles.</title>
        <authorList>
            <person name="Hyun D.-W."/>
            <person name="Bae J.-W."/>
        </authorList>
    </citation>
    <scope>NUCLEOTIDE SEQUENCE [LARGE SCALE GENOMIC DNA]</scope>
    <source>
        <strain evidence="19 20">HDW17A</strain>
    </source>
</reference>
<sequence length="673" mass="74780">MNLEKWRAFIAEKWLEPWKNRRKVGLYLMALTAVVFGVFVLRFIYIVGVGKISGTSLDQRTQELYQGSSVVRAKRGTIYDRNGIPLAEDATSYSLYAVLDKEYLGLADPKTGEKEKLYVQAEDKEAVAKVLEKYLEIDKKEALEQLELEKNADGKPVAQVEFGKKGRGISLETKNKIEEDLEKKKIKGVYFNSHAARMYPNGVFAPYLIGYAASKDLDDEEAGLEGKMGIEKSQNETLAGTDGKVRYQKDKFQNPQPGSTVVEKEAVDGSDIYTTLDSTLQLRLEDLLTESYEEYGQADITATLMEAKTGRILAASQRPGFNPETMEGLDTKDAQWQNLLVEQPFEPGSTMKVFTVAAAIETGVFKEKDTFDSGMIEIDDAKINDWIPEGAGRLTYRQALAWSSNVGMVKLQRMMDLRWLDYVQKFGFTKSTNSGLPGENAGSIQKDTTVDRAMSAYGQAISVTPFQMMQGFTAISNNGKMLKPQYISKIVGKDGKEKVVKPEVVGEPIKASTAKKVREMMVDVTEDEVYGTGSKYYKIDGYHVAAKTGTAQISENGQYLHEQYLYSVVQMAPADDPEYVMYVTMRKPPLGTDGPELIAKISNSLLKRALEFDTTVQPPAVKEDEEDEEETSDTESEVAETESQTADGEVVITEATEPADDAGFIDAMETPVE</sequence>
<dbReference type="GO" id="GO:0009252">
    <property type="term" value="P:peptidoglycan biosynthetic process"/>
    <property type="evidence" value="ECO:0007669"/>
    <property type="project" value="UniProtKB-KW"/>
</dbReference>
<comment type="similarity">
    <text evidence="2">Belongs to the transpeptidase family.</text>
</comment>
<dbReference type="Pfam" id="PF00905">
    <property type="entry name" value="Transpeptidase"/>
    <property type="match status" value="1"/>
</dbReference>
<dbReference type="EMBL" id="CP049886">
    <property type="protein sequence ID" value="QIL45583.1"/>
    <property type="molecule type" value="Genomic_DNA"/>
</dbReference>
<feature type="domain" description="Penicillin-binding protein dimerisation" evidence="18">
    <location>
        <begin position="72"/>
        <end position="252"/>
    </location>
</feature>
<dbReference type="PANTHER" id="PTHR30627:SF26">
    <property type="entry name" value="PENICILLIN-BINDING PROTEIN 2B"/>
    <property type="match status" value="1"/>
</dbReference>
<evidence type="ECO:0000256" key="15">
    <source>
        <dbReference type="SAM" id="MobiDB-lite"/>
    </source>
</evidence>
<dbReference type="GO" id="GO:0005886">
    <property type="term" value="C:plasma membrane"/>
    <property type="evidence" value="ECO:0007669"/>
    <property type="project" value="UniProtKB-SubCell"/>
</dbReference>
<keyword evidence="20" id="KW-1185">Reference proteome</keyword>
<evidence type="ECO:0000256" key="16">
    <source>
        <dbReference type="SAM" id="Phobius"/>
    </source>
</evidence>
<keyword evidence="5 16" id="KW-0812">Transmembrane</keyword>
<organism evidence="19 20">
    <name type="scientific">Vagococcus coleopterorum</name>
    <dbReference type="NCBI Taxonomy" id="2714946"/>
    <lineage>
        <taxon>Bacteria</taxon>
        <taxon>Bacillati</taxon>
        <taxon>Bacillota</taxon>
        <taxon>Bacilli</taxon>
        <taxon>Lactobacillales</taxon>
        <taxon>Enterococcaceae</taxon>
        <taxon>Vagococcus</taxon>
    </lineage>
</organism>
<dbReference type="AlphaFoldDB" id="A0A6G8AKY0"/>
<evidence type="ECO:0000259" key="17">
    <source>
        <dbReference type="Pfam" id="PF00905"/>
    </source>
</evidence>
<dbReference type="GO" id="GO:0051301">
    <property type="term" value="P:cell division"/>
    <property type="evidence" value="ECO:0007669"/>
    <property type="project" value="UniProtKB-KW"/>
</dbReference>
<dbReference type="Proteomes" id="UP000500890">
    <property type="component" value="Chromosome"/>
</dbReference>
<dbReference type="InterPro" id="IPR012338">
    <property type="entry name" value="Beta-lactam/transpept-like"/>
</dbReference>
<keyword evidence="13" id="KW-0961">Cell wall biogenesis/degradation</keyword>
<dbReference type="SUPFAM" id="SSF56519">
    <property type="entry name" value="Penicillin binding protein dimerisation domain"/>
    <property type="match status" value="1"/>
</dbReference>
<evidence type="ECO:0000259" key="18">
    <source>
        <dbReference type="Pfam" id="PF03717"/>
    </source>
</evidence>
<comment type="function">
    <text evidence="14">A transpeptidase that forms peptide cross-links between adjacent glycan strands in cell wall peptidoglycan (PG). Part of the divisome machinery that synthesizes the septal cross wall. Beta-lactams inactivate the PBPs by acylating an essential serine residue in the active site of these proteins.</text>
</comment>
<evidence type="ECO:0000256" key="10">
    <source>
        <dbReference type="ARBA" id="ARBA00023136"/>
    </source>
</evidence>
<evidence type="ECO:0000256" key="13">
    <source>
        <dbReference type="ARBA" id="ARBA00023316"/>
    </source>
</evidence>
<feature type="domain" description="Penicillin-binding protein transpeptidase" evidence="17">
    <location>
        <begin position="301"/>
        <end position="599"/>
    </location>
</feature>
<keyword evidence="7" id="KW-0133">Cell shape</keyword>
<dbReference type="KEGG" id="vah:G7081_00010"/>
<keyword evidence="4" id="KW-0132">Cell division</keyword>
<evidence type="ECO:0000256" key="11">
    <source>
        <dbReference type="ARBA" id="ARBA00023251"/>
    </source>
</evidence>
<feature type="transmembrane region" description="Helical" evidence="16">
    <location>
        <begin position="24"/>
        <end position="45"/>
    </location>
</feature>
<evidence type="ECO:0000256" key="4">
    <source>
        <dbReference type="ARBA" id="ARBA00022618"/>
    </source>
</evidence>
<dbReference type="SUPFAM" id="SSF56601">
    <property type="entry name" value="beta-lactamase/transpeptidase-like"/>
    <property type="match status" value="1"/>
</dbReference>
<comment type="subcellular location">
    <subcellularLocation>
        <location evidence="1">Cell membrane</location>
        <topology evidence="1">Single-pass membrane protein</topology>
    </subcellularLocation>
</comment>
<dbReference type="Gene3D" id="3.90.1310.10">
    <property type="entry name" value="Penicillin-binding protein 2a (Domain 2)"/>
    <property type="match status" value="1"/>
</dbReference>